<dbReference type="Proteomes" id="UP000179807">
    <property type="component" value="Unassembled WGS sequence"/>
</dbReference>
<dbReference type="SUPFAM" id="SSF50729">
    <property type="entry name" value="PH domain-like"/>
    <property type="match status" value="1"/>
</dbReference>
<dbReference type="InterPro" id="IPR000409">
    <property type="entry name" value="BEACH_dom"/>
</dbReference>
<dbReference type="VEuPathDB" id="TrichDB:TRFO_11638"/>
<reference evidence="5" key="1">
    <citation type="submission" date="2016-10" db="EMBL/GenBank/DDBJ databases">
        <authorList>
            <person name="Benchimol M."/>
            <person name="Almeida L.G."/>
            <person name="Vasconcelos A.T."/>
            <person name="Perreira-Neves A."/>
            <person name="Rosa I.A."/>
            <person name="Tasca T."/>
            <person name="Bogo M.R."/>
            <person name="de Souza W."/>
        </authorList>
    </citation>
    <scope>NUCLEOTIDE SEQUENCE [LARGE SCALE GENOMIC DNA]</scope>
    <source>
        <strain evidence="5">K</strain>
    </source>
</reference>
<dbReference type="PANTHER" id="PTHR13743">
    <property type="entry name" value="BEIGE/BEACH-RELATED"/>
    <property type="match status" value="1"/>
</dbReference>
<accession>A0A1J4J7K1</accession>
<dbReference type="PROSITE" id="PS50197">
    <property type="entry name" value="BEACH"/>
    <property type="match status" value="1"/>
</dbReference>
<evidence type="ECO:0000256" key="2">
    <source>
        <dbReference type="SAM" id="MobiDB-lite"/>
    </source>
</evidence>
<keyword evidence="1" id="KW-0853">WD repeat</keyword>
<keyword evidence="6" id="KW-1185">Reference proteome</keyword>
<dbReference type="InterPro" id="IPR023362">
    <property type="entry name" value="PH-BEACH_dom"/>
</dbReference>
<evidence type="ECO:0000259" key="3">
    <source>
        <dbReference type="PROSITE" id="PS50197"/>
    </source>
</evidence>
<dbReference type="GeneID" id="94830852"/>
<feature type="repeat" description="WD" evidence="1">
    <location>
        <begin position="2335"/>
        <end position="2367"/>
    </location>
</feature>
<feature type="domain" description="BEACH" evidence="3">
    <location>
        <begin position="1938"/>
        <end position="2224"/>
    </location>
</feature>
<sequence length="2595" mass="302841">MQTEKLKQLILENGGSEYHVLWAEYFMKPPFIPNSKRIEMPTDQFLSTIDYSPLSIQNFLDGFSKINSGEKVNINDIFRELFHVSDFNLIGTAILAQMAQNQHMLEMSTSDDKVVKEYIFRGLIVFILKLPRLIIHQTSDQNDNTNDDKIYNEKINNDKINIEKINNDKNECFYIETGDSISLSEWPLMRFFILYLSTLNNPFFSDFMICLEPLTEIFRPINHVLLMPKESPILEFFFDMLKIMVSSTNQLMAMNKHNLILYITNCFLANFSIKLNVSCEDNMIQYYSVFVKILGYSDMKNISVQLKALLHLMISTFLTKFEKIDVSSSDSQLFTLGIDSITLIKYAESDELSTSFLFARGVISFINWANKKMQFYKIFANLGKYEEKPETLIFQTFSEYFHTHRVVELHTSIIRSKEKKRNYHYKILINCWKKVMDNLKNFDFFTQGIVSLFDDISKIGWIVILSKYPYTRITYNETYDKIINKLLSFDIFDRNKAIEKTNHYLLDCILNFLLNFFTTSQISRQDILKNITSRPFSNMMRIMPLFRSLLLLEDQINFIRELLITNFLSYVTINLSKKEYEKEIDAILSFLQVCAVKNPILTMSSFSFVPLFTESVMYPRYTKMIMKCFKIGLCLKDSFETVTSVSAQIAAILIQAIEEHTGLDVSLDFVMLLSQSIYHFPAKIIFELERQSIFDSISKLPTITKSKKCIMITILFFLKFFEIFPDYTYKFERKFIYEHLKRGFEETSVDSDILLLLFQLVMNRSGSLEENSSQTIQNKPALRFLLDVVNKCSDNDIKIKTLEFFHHHCIKNAVNCYICFQSGILDFALDNIENDLTRNMGLDLYKTVAQLFYSSRDLRHAASTAKKNNLNCQYLIDKLDNMLQDKNSDNVTSFFHFSGQLNEKIHAILEYNNVSNNNFVFSNEWSIAMVVLIGEKRKQEFISIISNSIHLHFFFEGSNLCIERDNNKRMKFNFKFLPFIWYSIALTFNGRIVSLYVNKKPAGELDMAKKLTFIGNCEVIFGKGFIGEIGETFFFDTIKLNDIYHGNRNEGKALLKFLPRNVDNQVLIDTGATKCFIECAYVPFCTTFKECIISPTTFPLFLQLFNLIDNSTLFHLLLHFIQQLFILSPENEIFFINTGGFQLFVGLMKNHDVFNEESCDYLLNVYKSMSSKALKMQMVESIWLNFEFLFKLNANFLNKFFNETLLKAYNDNIDYFHGNFLNSDYVIGSICSKTQYQKVIFEIFYKISENLDSTIILFKLFLQYQFSTDSELKINILLFYLKIIENDLDQLIKMLPVFGYYEKFYHSLYSKCQDEQNISLEFILKLIGLEEKNAFTTSTLLKAVSYMSNDQNLATKLLENMNNNKYPELIFLLCTCVPFSNEKEKINTELQKRIMSNPSQFKYFYMCPYSSLYIFIYCFNQIEYWDTFTPFFVENPEILFAVFYIISSYSIYKEVKMFEIEKHILINAMRYARKKSSKSLFDIALLAVKFLCFESECNKNQKSRNNFLKEEEKTETNSLFDEITNFITWLSNSNSDKSIHFVVKFKKDYTFIYLLYQILSDISFDDQNSMVEITSNASYPIFSLICILISYIIENSEGLIDKNSAYDFFMKAQNQKTPEQINQIYFSLGKANLIEDKFNERYPNAMKDDSLYKDFLILIENETMQYMIDYKIMFKDFLNNLSSMIKIDSESKINIKSFEMFSKNYIDKKDFFENYFNSLSQSFLREMNGNSFELKWKISNEIDSFGYRCYMSNNKFFDDHQKASIMRDIGVNKDTEVCPQHEKVIIAFKRILDQTTQQETIKNASGVALLITLTGRYDAIFSFDEESVVFGGRMTYDGLGIEINQSNLSSVPNKFVHIKFDDVKFIFNRHFLHLDTACEIFVKNRKSYLLNFPTVEQRTSFYSQFKCKDTFLRTKKGSKDFHFFYELRKASNGIFQNLPSHELFSKIKIAQAWQKRQLTNYQYIYYLNMLSGRSFNDISQYPVYPWVISQYNSDSLDFSDPNIYRDLSIPMAAYTQERLKACVSSMNDAFESYEKCMFRVFYSNPGMVIGYLIRCEPFTTLHIKLQSGKFDFADRLFQGIEYSFNSASSSVGDYSELLPEFYTNHHFLVNENNFDLGCMQNKVRVNNVILPKWAKNPKNFIEMNKYALESEYVRMHLNEWIDLIFGIYQKSIEKNNLFHLYSYSDCIHNPSIIEAGVVPLAQHHAANFGCSPEKLLIKENHPTCAITIMKNISASYSKNLLVLNSANLNNLVQNLPVGNLVFFSKTYFLTENGKFGKIGVNQNTINIGYDFEKIITKISHKVFIESSKVLVFVQPNGSYSTALPMIPNSNSHIRVMMHKSSLISCICSIDDEFLVTGGSDCCINIWNRSFELFVSIPILSHKLVAVSGNNQLDRIVTIDESHQIYVVSLRKKKVLYSFNLYHVIKNPNKTESKIDNSDLESSDQGNSNLTKYDQEKRNNENADQEKFNQETELIIARAVRHGILLLNNGLIVVSSENGDENEAKIDIFDITGQTIMEKTITIKGEIVKMFPVNRKNECLVIVSMTTKHFYIINCTTFENVRKWNELISPDFICIADNHEDLLAANGNRILRVYEI</sequence>
<dbReference type="SUPFAM" id="SSF81837">
    <property type="entry name" value="BEACH domain"/>
    <property type="match status" value="1"/>
</dbReference>
<evidence type="ECO:0000313" key="6">
    <source>
        <dbReference type="Proteomes" id="UP000179807"/>
    </source>
</evidence>
<feature type="compositionally biased region" description="Polar residues" evidence="2">
    <location>
        <begin position="2442"/>
        <end position="2451"/>
    </location>
</feature>
<evidence type="ECO:0000313" key="5">
    <source>
        <dbReference type="EMBL" id="OHS93643.1"/>
    </source>
</evidence>
<dbReference type="InterPro" id="IPR011993">
    <property type="entry name" value="PH-like_dom_sf"/>
</dbReference>
<dbReference type="InterPro" id="IPR015943">
    <property type="entry name" value="WD40/YVTN_repeat-like_dom_sf"/>
</dbReference>
<dbReference type="Gene3D" id="2.30.29.30">
    <property type="entry name" value="Pleckstrin-homology domain (PH domain)/Phosphotyrosine-binding domain (PTB)"/>
    <property type="match status" value="1"/>
</dbReference>
<dbReference type="SUPFAM" id="SSF50978">
    <property type="entry name" value="WD40 repeat-like"/>
    <property type="match status" value="1"/>
</dbReference>
<dbReference type="SMART" id="SM01026">
    <property type="entry name" value="Beach"/>
    <property type="match status" value="1"/>
</dbReference>
<dbReference type="InterPro" id="IPR036322">
    <property type="entry name" value="WD40_repeat_dom_sf"/>
</dbReference>
<dbReference type="CDD" id="cd06071">
    <property type="entry name" value="Beach"/>
    <property type="match status" value="1"/>
</dbReference>
<protein>
    <recommendedName>
        <fullName evidence="7">Beige/BEACH domain containing protein</fullName>
    </recommendedName>
</protein>
<dbReference type="OrthoDB" id="10255339at2759"/>
<dbReference type="SUPFAM" id="SSF49899">
    <property type="entry name" value="Concanavalin A-like lectins/glucanases"/>
    <property type="match status" value="1"/>
</dbReference>
<evidence type="ECO:0000256" key="1">
    <source>
        <dbReference type="PROSITE-ProRule" id="PRU00221"/>
    </source>
</evidence>
<dbReference type="PROSITE" id="PS51783">
    <property type="entry name" value="PH_BEACH"/>
    <property type="match status" value="1"/>
</dbReference>
<feature type="domain" description="BEACH-type PH" evidence="4">
    <location>
        <begin position="1797"/>
        <end position="1906"/>
    </location>
</feature>
<dbReference type="InterPro" id="IPR036372">
    <property type="entry name" value="BEACH_dom_sf"/>
</dbReference>
<organism evidence="5 6">
    <name type="scientific">Tritrichomonas foetus</name>
    <dbReference type="NCBI Taxonomy" id="1144522"/>
    <lineage>
        <taxon>Eukaryota</taxon>
        <taxon>Metamonada</taxon>
        <taxon>Parabasalia</taxon>
        <taxon>Tritrichomonadida</taxon>
        <taxon>Tritrichomonadidae</taxon>
        <taxon>Tritrichomonas</taxon>
    </lineage>
</organism>
<evidence type="ECO:0008006" key="7">
    <source>
        <dbReference type="Google" id="ProtNLM"/>
    </source>
</evidence>
<dbReference type="InterPro" id="IPR050865">
    <property type="entry name" value="BEACH_Domain"/>
</dbReference>
<dbReference type="InterPro" id="IPR001680">
    <property type="entry name" value="WD40_rpt"/>
</dbReference>
<dbReference type="Pfam" id="PF02138">
    <property type="entry name" value="Beach"/>
    <property type="match status" value="1"/>
</dbReference>
<dbReference type="EMBL" id="MLAK01001382">
    <property type="protein sequence ID" value="OHS93643.1"/>
    <property type="molecule type" value="Genomic_DNA"/>
</dbReference>
<dbReference type="SMART" id="SM00320">
    <property type="entry name" value="WD40"/>
    <property type="match status" value="1"/>
</dbReference>
<dbReference type="InterPro" id="IPR013320">
    <property type="entry name" value="ConA-like_dom_sf"/>
</dbReference>
<dbReference type="PROSITE" id="PS50082">
    <property type="entry name" value="WD_REPEATS_2"/>
    <property type="match status" value="1"/>
</dbReference>
<evidence type="ECO:0000259" key="4">
    <source>
        <dbReference type="PROSITE" id="PS51783"/>
    </source>
</evidence>
<feature type="compositionally biased region" description="Basic and acidic residues" evidence="2">
    <location>
        <begin position="2452"/>
        <end position="2464"/>
    </location>
</feature>
<dbReference type="Gene3D" id="1.10.1540.10">
    <property type="entry name" value="BEACH domain"/>
    <property type="match status" value="1"/>
</dbReference>
<dbReference type="PANTHER" id="PTHR13743:SF112">
    <property type="entry name" value="BEACH DOMAIN-CONTAINING PROTEIN"/>
    <property type="match status" value="1"/>
</dbReference>
<proteinExistence type="predicted"/>
<name>A0A1J4J7K1_9EUKA</name>
<dbReference type="RefSeq" id="XP_068346780.1">
    <property type="nucleotide sequence ID" value="XM_068496148.1"/>
</dbReference>
<dbReference type="Pfam" id="PF14844">
    <property type="entry name" value="PH_BEACH"/>
    <property type="match status" value="1"/>
</dbReference>
<comment type="caution">
    <text evidence="5">The sequence shown here is derived from an EMBL/GenBank/DDBJ whole genome shotgun (WGS) entry which is preliminary data.</text>
</comment>
<feature type="region of interest" description="Disordered" evidence="2">
    <location>
        <begin position="2432"/>
        <end position="2464"/>
    </location>
</feature>
<dbReference type="Gene3D" id="2.130.10.10">
    <property type="entry name" value="YVTN repeat-like/Quinoprotein amine dehydrogenase"/>
    <property type="match status" value="1"/>
</dbReference>
<gene>
    <name evidence="5" type="ORF">TRFO_11638</name>
</gene>